<dbReference type="PANTHER" id="PTHR43078:SF6">
    <property type="entry name" value="UDP-GLUCURONIC ACID DECARBOXYLASE 1"/>
    <property type="match status" value="1"/>
</dbReference>
<dbReference type="GO" id="GO:0070403">
    <property type="term" value="F:NAD+ binding"/>
    <property type="evidence" value="ECO:0007669"/>
    <property type="project" value="InterPro"/>
</dbReference>
<evidence type="ECO:0000313" key="6">
    <source>
        <dbReference type="EMBL" id="SHM77842.1"/>
    </source>
</evidence>
<keyword evidence="2" id="KW-0210">Decarboxylase</keyword>
<dbReference type="EMBL" id="FRCJ01000006">
    <property type="protein sequence ID" value="SHM77842.1"/>
    <property type="molecule type" value="Genomic_DNA"/>
</dbReference>
<dbReference type="InterPro" id="IPR036291">
    <property type="entry name" value="NAD(P)-bd_dom_sf"/>
</dbReference>
<dbReference type="RefSeq" id="WP_073046518.1">
    <property type="nucleotide sequence ID" value="NZ_FOLF01000005.1"/>
</dbReference>
<proteinExistence type="predicted"/>
<accession>A0A1M7LI58</accession>
<keyword evidence="3" id="KW-0520">NAD</keyword>
<gene>
    <name evidence="6" type="ORF">SAMN04488494_2586</name>
</gene>
<dbReference type="InterPro" id="IPR044516">
    <property type="entry name" value="UXS-like"/>
</dbReference>
<evidence type="ECO:0000256" key="2">
    <source>
        <dbReference type="ARBA" id="ARBA00022793"/>
    </source>
</evidence>
<evidence type="ECO:0000313" key="7">
    <source>
        <dbReference type="Proteomes" id="UP000184280"/>
    </source>
</evidence>
<dbReference type="Proteomes" id="UP000184280">
    <property type="component" value="Unassembled WGS sequence"/>
</dbReference>
<evidence type="ECO:0000259" key="5">
    <source>
        <dbReference type="Pfam" id="PF01370"/>
    </source>
</evidence>
<dbReference type="OrthoDB" id="9810015at2"/>
<dbReference type="InterPro" id="IPR001509">
    <property type="entry name" value="Epimerase_deHydtase"/>
</dbReference>
<protein>
    <submittedName>
        <fullName evidence="6">Nucleoside-diphosphate-sugar epimerase</fullName>
    </submittedName>
</protein>
<feature type="domain" description="NAD-dependent epimerase/dehydratase" evidence="5">
    <location>
        <begin position="24"/>
        <end position="264"/>
    </location>
</feature>
<organism evidence="6 7">
    <name type="scientific">Xylanibacter ruminicola</name>
    <name type="common">Prevotella ruminicola</name>
    <dbReference type="NCBI Taxonomy" id="839"/>
    <lineage>
        <taxon>Bacteria</taxon>
        <taxon>Pseudomonadati</taxon>
        <taxon>Bacteroidota</taxon>
        <taxon>Bacteroidia</taxon>
        <taxon>Bacteroidales</taxon>
        <taxon>Prevotellaceae</taxon>
        <taxon>Xylanibacter</taxon>
    </lineage>
</organism>
<dbReference type="Pfam" id="PF01370">
    <property type="entry name" value="Epimerase"/>
    <property type="match status" value="1"/>
</dbReference>
<name>A0A1M7LI58_XYLRU</name>
<evidence type="ECO:0000256" key="4">
    <source>
        <dbReference type="ARBA" id="ARBA00023239"/>
    </source>
</evidence>
<dbReference type="GO" id="GO:0042732">
    <property type="term" value="P:D-xylose metabolic process"/>
    <property type="evidence" value="ECO:0007669"/>
    <property type="project" value="InterPro"/>
</dbReference>
<dbReference type="GO" id="GO:0005737">
    <property type="term" value="C:cytoplasm"/>
    <property type="evidence" value="ECO:0007669"/>
    <property type="project" value="TreeGrafter"/>
</dbReference>
<dbReference type="PANTHER" id="PTHR43078">
    <property type="entry name" value="UDP-GLUCURONIC ACID DECARBOXYLASE-RELATED"/>
    <property type="match status" value="1"/>
</dbReference>
<dbReference type="PROSITE" id="PS51257">
    <property type="entry name" value="PROKAR_LIPOPROTEIN"/>
    <property type="match status" value="1"/>
</dbReference>
<evidence type="ECO:0000256" key="3">
    <source>
        <dbReference type="ARBA" id="ARBA00023027"/>
    </source>
</evidence>
<dbReference type="GO" id="GO:0048040">
    <property type="term" value="F:UDP-glucuronate decarboxylase activity"/>
    <property type="evidence" value="ECO:0007669"/>
    <property type="project" value="TreeGrafter"/>
</dbReference>
<dbReference type="AlphaFoldDB" id="A0A1M7LI58"/>
<evidence type="ECO:0000256" key="1">
    <source>
        <dbReference type="ARBA" id="ARBA00001911"/>
    </source>
</evidence>
<comment type="cofactor">
    <cofactor evidence="1">
        <name>NAD(+)</name>
        <dbReference type="ChEBI" id="CHEBI:57540"/>
    </cofactor>
</comment>
<dbReference type="SUPFAM" id="SSF51735">
    <property type="entry name" value="NAD(P)-binding Rossmann-fold domains"/>
    <property type="match status" value="1"/>
</dbReference>
<dbReference type="Gene3D" id="3.40.50.720">
    <property type="entry name" value="NAD(P)-binding Rossmann-like Domain"/>
    <property type="match status" value="1"/>
</dbReference>
<reference evidence="6 7" key="1">
    <citation type="submission" date="2016-11" db="EMBL/GenBank/DDBJ databases">
        <authorList>
            <person name="Jaros S."/>
            <person name="Januszkiewicz K."/>
            <person name="Wedrychowicz H."/>
        </authorList>
    </citation>
    <scope>NUCLEOTIDE SEQUENCE [LARGE SCALE GENOMIC DNA]</scope>
    <source>
        <strain evidence="6 7">BPI-34</strain>
    </source>
</reference>
<sequence length="342" mass="37961">MNLLYRSALERVVDSIDVNGKAFLITGASGLIGSCLIDLLMIANEKGKTNHVYALGRSAKKLESRFTNYLSSNTFHVIEQDICFPISDNLHFDYIVHAASNADPINYAKYPAETITTNMLGTINVLEYTRHNPGCVAEFLSTFEVYGNTGKDDYEESDVGILNFNEIRACYPESKRAAETLVRCYVKEYGLDVKIGRLSSIYGPTMAADDSKAHAQFMRNALEGKDIVLKSKGLQRRTYCYVLDAVTGILAVLFHGEKGEAYNISNEKSIVSIAELAQIIAEKCGRKVVYALPSELEMNGFSKPQNCILENSKLKALGWHANYNIFEGVNECLSILEEIANN</sequence>
<keyword evidence="4" id="KW-0456">Lyase</keyword>